<dbReference type="eggNOG" id="COG0643">
    <property type="taxonomic scope" value="Bacteria"/>
</dbReference>
<evidence type="ECO:0000256" key="4">
    <source>
        <dbReference type="ARBA" id="ARBA00022679"/>
    </source>
</evidence>
<evidence type="ECO:0000256" key="3">
    <source>
        <dbReference type="ARBA" id="ARBA00022553"/>
    </source>
</evidence>
<dbReference type="STRING" id="1173020.Cha6605_4892"/>
<dbReference type="InterPro" id="IPR011006">
    <property type="entry name" value="CheY-like_superfamily"/>
</dbReference>
<dbReference type="SUPFAM" id="SSF47226">
    <property type="entry name" value="Histidine-containing phosphotransfer domain, HPT domain"/>
    <property type="match status" value="1"/>
</dbReference>
<dbReference type="SMART" id="SM00448">
    <property type="entry name" value="REC"/>
    <property type="match status" value="1"/>
</dbReference>
<proteinExistence type="predicted"/>
<dbReference type="FunFam" id="3.30.565.10:FF:000016">
    <property type="entry name" value="Chemotaxis protein CheA, putative"/>
    <property type="match status" value="1"/>
</dbReference>
<dbReference type="eggNOG" id="COG0745">
    <property type="taxonomic scope" value="Bacteria"/>
</dbReference>
<dbReference type="PANTHER" id="PTHR43395:SF1">
    <property type="entry name" value="CHEMOTAXIS PROTEIN CHEA"/>
    <property type="match status" value="1"/>
</dbReference>
<dbReference type="InterPro" id="IPR004358">
    <property type="entry name" value="Sig_transdc_His_kin-like_C"/>
</dbReference>
<dbReference type="Gene3D" id="2.30.30.40">
    <property type="entry name" value="SH3 Domains"/>
    <property type="match status" value="1"/>
</dbReference>
<dbReference type="PROSITE" id="PS50894">
    <property type="entry name" value="HPT"/>
    <property type="match status" value="1"/>
</dbReference>
<keyword evidence="14" id="KW-1185">Reference proteome</keyword>
<evidence type="ECO:0000256" key="9">
    <source>
        <dbReference type="SAM" id="Coils"/>
    </source>
</evidence>
<evidence type="ECO:0000256" key="5">
    <source>
        <dbReference type="ARBA" id="ARBA00022777"/>
    </source>
</evidence>
<accession>K9UMD9</accession>
<dbReference type="Pfam" id="PF01627">
    <property type="entry name" value="Hpt"/>
    <property type="match status" value="1"/>
</dbReference>
<protein>
    <recommendedName>
        <fullName evidence="2">histidine kinase</fullName>
        <ecNumber evidence="2">2.7.13.3</ecNumber>
    </recommendedName>
</protein>
<dbReference type="HOGENOM" id="CLU_281423_0_0_3"/>
<reference evidence="13 14" key="1">
    <citation type="submission" date="2012-05" db="EMBL/GenBank/DDBJ databases">
        <title>Finished chromosome of genome of Chamaesiphon sp. PCC 6605.</title>
        <authorList>
            <consortium name="US DOE Joint Genome Institute"/>
            <person name="Gugger M."/>
            <person name="Coursin T."/>
            <person name="Rippka R."/>
            <person name="Tandeau De Marsac N."/>
            <person name="Huntemann M."/>
            <person name="Wei C.-L."/>
            <person name="Han J."/>
            <person name="Detter J.C."/>
            <person name="Han C."/>
            <person name="Tapia R."/>
            <person name="Chen A."/>
            <person name="Kyrpides N."/>
            <person name="Mavromatis K."/>
            <person name="Markowitz V."/>
            <person name="Szeto E."/>
            <person name="Ivanova N."/>
            <person name="Pagani I."/>
            <person name="Pati A."/>
            <person name="Goodwin L."/>
            <person name="Nordberg H.P."/>
            <person name="Cantor M.N."/>
            <person name="Hua S.X."/>
            <person name="Woyke T."/>
            <person name="Kerfeld C.A."/>
        </authorList>
    </citation>
    <scope>NUCLEOTIDE SEQUENCE [LARGE SCALE GENOMIC DNA]</scope>
    <source>
        <strain evidence="14">ATCC 27169 / PCC 6605</strain>
    </source>
</reference>
<dbReference type="OrthoDB" id="291966at2"/>
<keyword evidence="5 13" id="KW-0418">Kinase</keyword>
<evidence type="ECO:0000259" key="12">
    <source>
        <dbReference type="PROSITE" id="PS50894"/>
    </source>
</evidence>
<evidence type="ECO:0000256" key="6">
    <source>
        <dbReference type="ARBA" id="ARBA00023012"/>
    </source>
</evidence>
<dbReference type="GO" id="GO:0006935">
    <property type="term" value="P:chemotaxis"/>
    <property type="evidence" value="ECO:0007669"/>
    <property type="project" value="InterPro"/>
</dbReference>
<dbReference type="PROSITE" id="PS50109">
    <property type="entry name" value="HIS_KIN"/>
    <property type="match status" value="1"/>
</dbReference>
<dbReference type="InterPro" id="IPR005467">
    <property type="entry name" value="His_kinase_dom"/>
</dbReference>
<dbReference type="SUPFAM" id="SSF50341">
    <property type="entry name" value="CheW-like"/>
    <property type="match status" value="1"/>
</dbReference>
<dbReference type="InterPro" id="IPR036641">
    <property type="entry name" value="HPT_dom_sf"/>
</dbReference>
<keyword evidence="3 8" id="KW-0597">Phosphoprotein</keyword>
<dbReference type="RefSeq" id="WP_015161892.1">
    <property type="nucleotide sequence ID" value="NC_019697.1"/>
</dbReference>
<dbReference type="InterPro" id="IPR001789">
    <property type="entry name" value="Sig_transdc_resp-reg_receiver"/>
</dbReference>
<evidence type="ECO:0000259" key="10">
    <source>
        <dbReference type="PROSITE" id="PS50109"/>
    </source>
</evidence>
<dbReference type="PANTHER" id="PTHR43395">
    <property type="entry name" value="SENSOR HISTIDINE KINASE CHEA"/>
    <property type="match status" value="1"/>
</dbReference>
<dbReference type="InterPro" id="IPR036890">
    <property type="entry name" value="HATPase_C_sf"/>
</dbReference>
<dbReference type="Pfam" id="PF00072">
    <property type="entry name" value="Response_reg"/>
    <property type="match status" value="1"/>
</dbReference>
<feature type="domain" description="Histidine kinase" evidence="10">
    <location>
        <begin position="726"/>
        <end position="975"/>
    </location>
</feature>
<gene>
    <name evidence="13" type="ORF">Cha6605_4892</name>
</gene>
<dbReference type="CDD" id="cd00156">
    <property type="entry name" value="REC"/>
    <property type="match status" value="1"/>
</dbReference>
<feature type="coiled-coil region" evidence="9">
    <location>
        <begin position="674"/>
        <end position="708"/>
    </location>
</feature>
<sequence>MLTPDNLAEEQLQQELREMFIVDTQQQLETYFDVVQRLQPESWIADIQSLYRAIHTIKGGAVTVEADSILYSAMALEDLLSDLRYLEVAPPLDDGKPIEMLLEAGELLASCLEIGDGSSNDPSGDRVQLTIQRLQTLHSQVRDRYLPDWNQMRQVHQEFAEQGFDLVVLDLEMALAKIPDRGVVSPQIVANAQATIAQLTQIGTEIELAPGWTQLLQFGDRLISDPDPQLWQVVWLPYFQVLKTCVKNSGEIDPEEIARLDALANSRDNADSGTPLSVDLTWDLDDDLSGAGDDLSGLLNEILVAAEIAPDSLTVISSAQSLATQSEDSTEVAEIELWSEATIEQLDEFGSLEDEADDDLPDLLDNFFGSGEILPLASARSLEIESEDSAEVSQIELWSETTIEQLDEFGSLEDEADVAIAEVSEIERWSEATIEQLDEFGSLEDEADDDLPDLLDNFFGSGEILPLASARSLEIQSKDSAEVAQIELWSENTVEQLDEFGSIEDEADAAITEVAEIDRWSEATLEQLDESDSVEIEAEGDLSDLLDNFFIEERAQIEITTSDFHLAPPGSQPLAADSPAEKLAEAQNFDRAESDEFIELDEFDLLAEIESELAAKNEPLTTAAPGSVVTEREHRQSSIEPAALKRGVSIPVPLERLDRSAQQVVDTLLTARSVMNASSRLQSQLSQLNALTQESSRSIAALRQLQDNYALMQNISDDRDAGNNVSIERYRQGYITIVQLLENLLRMSELGQEIEATNYDSHDRIEALDRSIVRLKDGIETSRLVPFRNLTIRAKAILRDLTNRYGKPAELIVENERVEMDAGIVQQLEPALLHILRNAYDHGLETVEQRLAQGKPAQGTIRVSLHRRGNLYRLTIEDDGRGIDGDVIYSLAESKGFAIERQDPERSGLPLTESEILAIICQPGFSSSNTINEVSGRGVGMDVVVAQLASIGGKLSLNTSVGRGTKLTLEVPAPQLLVPCVLFQVGDRTVAFPTEEVLETALLSSLCANMSADDRGGICAWTLATSRGEMPGFDLANYWQFTQRSLPETAICIRTRQGTDNMEIWSIADDLIGQSQLLINPLPSPLVAPAGLLGVSLQSDGRLISILDPIALTAKLAIAANRDLDAGAIALGLAQDNVAKHESVTPSVPNLPSGDNATIPTILIVDDAALIRRRFEASLSIAGFVTHTCNDGLEALNWLQSNPLPDLMITDVEMPNMDGFTLIDRLRQANIALPILVVSSRSSEEWRKEARRLGANDYLNKGFSTAEMLQKVNSLLGSVVSQKAFGR</sequence>
<feature type="domain" description="Response regulatory" evidence="11">
    <location>
        <begin position="1161"/>
        <end position="1276"/>
    </location>
</feature>
<dbReference type="eggNOG" id="COG2302">
    <property type="taxonomic scope" value="Bacteria"/>
</dbReference>
<dbReference type="SUPFAM" id="SSF52172">
    <property type="entry name" value="CheY-like"/>
    <property type="match status" value="1"/>
</dbReference>
<dbReference type="Gene3D" id="3.30.565.10">
    <property type="entry name" value="Histidine kinase-like ATPase, C-terminal domain"/>
    <property type="match status" value="1"/>
</dbReference>
<evidence type="ECO:0000313" key="13">
    <source>
        <dbReference type="EMBL" id="AFY95803.1"/>
    </source>
</evidence>
<keyword evidence="9" id="KW-0175">Coiled coil</keyword>
<dbReference type="Gene3D" id="1.20.120.160">
    <property type="entry name" value="HPT domain"/>
    <property type="match status" value="1"/>
</dbReference>
<evidence type="ECO:0000256" key="8">
    <source>
        <dbReference type="PROSITE-ProRule" id="PRU00169"/>
    </source>
</evidence>
<keyword evidence="6" id="KW-0902">Two-component regulatory system</keyword>
<dbReference type="EC" id="2.7.13.3" evidence="2"/>
<evidence type="ECO:0000259" key="11">
    <source>
        <dbReference type="PROSITE" id="PS50110"/>
    </source>
</evidence>
<evidence type="ECO:0000256" key="7">
    <source>
        <dbReference type="PROSITE-ProRule" id="PRU00110"/>
    </source>
</evidence>
<dbReference type="Gene3D" id="3.40.50.2300">
    <property type="match status" value="1"/>
</dbReference>
<evidence type="ECO:0000313" key="14">
    <source>
        <dbReference type="Proteomes" id="UP000010366"/>
    </source>
</evidence>
<dbReference type="Pfam" id="PF02518">
    <property type="entry name" value="HATPase_c"/>
    <property type="match status" value="1"/>
</dbReference>
<dbReference type="InterPro" id="IPR036061">
    <property type="entry name" value="CheW-like_dom_sf"/>
</dbReference>
<name>K9UMD9_CHAP6</name>
<keyword evidence="4" id="KW-0808">Transferase</keyword>
<dbReference type="InterPro" id="IPR051315">
    <property type="entry name" value="Bact_Chemotaxis_CheA"/>
</dbReference>
<dbReference type="SUPFAM" id="SSF55874">
    <property type="entry name" value="ATPase domain of HSP90 chaperone/DNA topoisomerase II/histidine kinase"/>
    <property type="match status" value="1"/>
</dbReference>
<dbReference type="CDD" id="cd00088">
    <property type="entry name" value="HPT"/>
    <property type="match status" value="1"/>
</dbReference>
<dbReference type="PROSITE" id="PS50110">
    <property type="entry name" value="RESPONSE_REGULATORY"/>
    <property type="match status" value="1"/>
</dbReference>
<dbReference type="EMBL" id="CP003600">
    <property type="protein sequence ID" value="AFY95803.1"/>
    <property type="molecule type" value="Genomic_DNA"/>
</dbReference>
<feature type="modified residue" description="4-aspartylphosphate" evidence="8">
    <location>
        <position position="1211"/>
    </location>
</feature>
<dbReference type="GO" id="GO:0000160">
    <property type="term" value="P:phosphorelay signal transduction system"/>
    <property type="evidence" value="ECO:0007669"/>
    <property type="project" value="UniProtKB-KW"/>
</dbReference>
<dbReference type="KEGG" id="cmp:Cha6605_4892"/>
<evidence type="ECO:0000256" key="1">
    <source>
        <dbReference type="ARBA" id="ARBA00000085"/>
    </source>
</evidence>
<evidence type="ECO:0000256" key="2">
    <source>
        <dbReference type="ARBA" id="ARBA00012438"/>
    </source>
</evidence>
<dbReference type="PATRIC" id="fig|1173020.3.peg.5599"/>
<dbReference type="InterPro" id="IPR003594">
    <property type="entry name" value="HATPase_dom"/>
</dbReference>
<feature type="modified residue" description="Phosphohistidine" evidence="7">
    <location>
        <position position="55"/>
    </location>
</feature>
<feature type="domain" description="HPt" evidence="12">
    <location>
        <begin position="9"/>
        <end position="115"/>
    </location>
</feature>
<dbReference type="InterPro" id="IPR008207">
    <property type="entry name" value="Sig_transdc_His_kin_Hpt_dom"/>
</dbReference>
<dbReference type="PRINTS" id="PR00344">
    <property type="entry name" value="BCTRLSENSOR"/>
</dbReference>
<dbReference type="Proteomes" id="UP000010366">
    <property type="component" value="Chromosome"/>
</dbReference>
<comment type="catalytic activity">
    <reaction evidence="1">
        <text>ATP + protein L-histidine = ADP + protein N-phospho-L-histidine.</text>
        <dbReference type="EC" id="2.7.13.3"/>
    </reaction>
</comment>
<dbReference type="SMART" id="SM00387">
    <property type="entry name" value="HATPase_c"/>
    <property type="match status" value="1"/>
</dbReference>
<dbReference type="GO" id="GO:0004673">
    <property type="term" value="F:protein histidine kinase activity"/>
    <property type="evidence" value="ECO:0007669"/>
    <property type="project" value="UniProtKB-EC"/>
</dbReference>
<organism evidence="13 14">
    <name type="scientific">Chamaesiphon minutus (strain ATCC 27169 / PCC 6605)</name>
    <dbReference type="NCBI Taxonomy" id="1173020"/>
    <lineage>
        <taxon>Bacteria</taxon>
        <taxon>Bacillati</taxon>
        <taxon>Cyanobacteriota</taxon>
        <taxon>Cyanophyceae</taxon>
        <taxon>Gomontiellales</taxon>
        <taxon>Chamaesiphonaceae</taxon>
        <taxon>Chamaesiphon</taxon>
    </lineage>
</organism>